<dbReference type="PANTHER" id="PTHR11614">
    <property type="entry name" value="PHOSPHOLIPASE-RELATED"/>
    <property type="match status" value="1"/>
</dbReference>
<dbReference type="InterPro" id="IPR051044">
    <property type="entry name" value="MAG_DAG_Lipase"/>
</dbReference>
<gene>
    <name evidence="2" type="ORF">GCM10022236_10150</name>
</gene>
<dbReference type="InterPro" id="IPR022742">
    <property type="entry name" value="Hydrolase_4"/>
</dbReference>
<accession>A0ABP6ZJ80</accession>
<dbReference type="RefSeq" id="WP_344802004.1">
    <property type="nucleotide sequence ID" value="NZ_BAABAB010000006.1"/>
</dbReference>
<sequence>MSDPTSVGAIAWRPDILTGFEAADLPLPEVRPVAGEPAHTELLATLVRRIPAARSRSAVLYVHGWNDYFFQAHLADRLCQLGYDFFAIDLRRCGRSLRPGQLPGYVDDLDEYDRELGLAADVIGADHDRLIVFGHSTGGLIGSLWAANRPDRVDALILNSPWLDLHRPAAVATATSVLAGVLAVGSPTRPLRLPDVGLYAWSVHLSHGGEWDYDLGLKTSPAPPLRPGWLRAVRAGHARVAGGLELAVPVLVLLSARHVVTRRWREELRAVDTVIDVDHIARRALALGDHVTVVRLAGAMHDVVLSAETVRERAFAEIARWCRAYG</sequence>
<evidence type="ECO:0000313" key="3">
    <source>
        <dbReference type="Proteomes" id="UP001501490"/>
    </source>
</evidence>
<dbReference type="InterPro" id="IPR029058">
    <property type="entry name" value="AB_hydrolase_fold"/>
</dbReference>
<organism evidence="2 3">
    <name type="scientific">Microlunatus ginsengisoli</name>
    <dbReference type="NCBI Taxonomy" id="363863"/>
    <lineage>
        <taxon>Bacteria</taxon>
        <taxon>Bacillati</taxon>
        <taxon>Actinomycetota</taxon>
        <taxon>Actinomycetes</taxon>
        <taxon>Propionibacteriales</taxon>
        <taxon>Propionibacteriaceae</taxon>
        <taxon>Microlunatus</taxon>
    </lineage>
</organism>
<protein>
    <submittedName>
        <fullName evidence="2">Alpha/beta hydrolase</fullName>
    </submittedName>
</protein>
<dbReference type="Gene3D" id="3.40.50.1820">
    <property type="entry name" value="alpha/beta hydrolase"/>
    <property type="match status" value="1"/>
</dbReference>
<dbReference type="SUPFAM" id="SSF53474">
    <property type="entry name" value="alpha/beta-Hydrolases"/>
    <property type="match status" value="1"/>
</dbReference>
<evidence type="ECO:0000313" key="2">
    <source>
        <dbReference type="EMBL" id="GAA3610439.1"/>
    </source>
</evidence>
<dbReference type="GO" id="GO:0016787">
    <property type="term" value="F:hydrolase activity"/>
    <property type="evidence" value="ECO:0007669"/>
    <property type="project" value="UniProtKB-KW"/>
</dbReference>
<comment type="caution">
    <text evidence="2">The sequence shown here is derived from an EMBL/GenBank/DDBJ whole genome shotgun (WGS) entry which is preliminary data.</text>
</comment>
<keyword evidence="3" id="KW-1185">Reference proteome</keyword>
<evidence type="ECO:0000259" key="1">
    <source>
        <dbReference type="Pfam" id="PF12146"/>
    </source>
</evidence>
<keyword evidence="2" id="KW-0378">Hydrolase</keyword>
<name>A0ABP6ZJ80_9ACTN</name>
<dbReference type="Pfam" id="PF12146">
    <property type="entry name" value="Hydrolase_4"/>
    <property type="match status" value="1"/>
</dbReference>
<proteinExistence type="predicted"/>
<dbReference type="Proteomes" id="UP001501490">
    <property type="component" value="Unassembled WGS sequence"/>
</dbReference>
<dbReference type="EMBL" id="BAABAB010000006">
    <property type="protein sequence ID" value="GAA3610439.1"/>
    <property type="molecule type" value="Genomic_DNA"/>
</dbReference>
<reference evidence="3" key="1">
    <citation type="journal article" date="2019" name="Int. J. Syst. Evol. Microbiol.">
        <title>The Global Catalogue of Microorganisms (GCM) 10K type strain sequencing project: providing services to taxonomists for standard genome sequencing and annotation.</title>
        <authorList>
            <consortium name="The Broad Institute Genomics Platform"/>
            <consortium name="The Broad Institute Genome Sequencing Center for Infectious Disease"/>
            <person name="Wu L."/>
            <person name="Ma J."/>
        </authorList>
    </citation>
    <scope>NUCLEOTIDE SEQUENCE [LARGE SCALE GENOMIC DNA]</scope>
    <source>
        <strain evidence="3">JCM 16929</strain>
    </source>
</reference>
<feature type="domain" description="Serine aminopeptidase S33" evidence="1">
    <location>
        <begin position="55"/>
        <end position="187"/>
    </location>
</feature>